<dbReference type="Proteomes" id="UP000239650">
    <property type="component" value="Unassembled WGS sequence"/>
</dbReference>
<proteinExistence type="predicted"/>
<organism evidence="1 2">
    <name type="scientific">Latilactobacillus sakei</name>
    <name type="common">Lactobacillus sakei</name>
    <dbReference type="NCBI Taxonomy" id="1599"/>
    <lineage>
        <taxon>Bacteria</taxon>
        <taxon>Bacillati</taxon>
        <taxon>Bacillota</taxon>
        <taxon>Bacilli</taxon>
        <taxon>Lactobacillales</taxon>
        <taxon>Lactobacillaceae</taxon>
        <taxon>Latilactobacillus</taxon>
    </lineage>
</organism>
<dbReference type="InterPro" id="IPR044929">
    <property type="entry name" value="DNA/RNA_non-sp_Endonuclease_sf"/>
</dbReference>
<dbReference type="RefSeq" id="WP_076647478.1">
    <property type="nucleotide sequence ID" value="NZ_CP015487.1"/>
</dbReference>
<evidence type="ECO:0000313" key="1">
    <source>
        <dbReference type="EMBL" id="SPE19501.1"/>
    </source>
</evidence>
<sequence>MKKYLGILLLYNLGKWCHQPLITAVAIAWLGYALYQFVRRHGQDEADDADEITQSQALFEEAQVEYRYITTAQFEQTMNQLDKPGQLGDVLVAEMAQGRPVGAVALLTTGILKARQAMIQTGIIERSDEKRKSANTPGYDLVSHQYAEVAGKQFNLYHRTHLLPFRFTLSEGDNIDGLLFTGTAHLNHGDRPQINYLMLHNQARVNQLYAAYQNNHYRLVLSDVHVPGEVAGTNYSLDDFEQLATRIILSKKQSETEFKYEVSCDYDTEGPLPQSITVNLWDLTHQTLAFTVTLPNDI</sequence>
<dbReference type="EMBL" id="OKRC01000002">
    <property type="protein sequence ID" value="SPE19501.1"/>
    <property type="molecule type" value="Genomic_DNA"/>
</dbReference>
<comment type="caution">
    <text evidence="1">The sequence shown here is derived from an EMBL/GenBank/DDBJ whole genome shotgun (WGS) entry which is preliminary data.</text>
</comment>
<dbReference type="AlphaFoldDB" id="A0AAE8J5P2"/>
<accession>A0AAE8J5P2</accession>
<evidence type="ECO:0000313" key="2">
    <source>
        <dbReference type="Proteomes" id="UP000239650"/>
    </source>
</evidence>
<gene>
    <name evidence="1" type="ORF">LAS9267_00465</name>
</gene>
<protein>
    <submittedName>
        <fullName evidence="1">Uncharacterized protein</fullName>
    </submittedName>
</protein>
<dbReference type="Gene3D" id="3.40.570.10">
    <property type="entry name" value="Extracellular Endonuclease, subunit A"/>
    <property type="match status" value="1"/>
</dbReference>
<name>A0AAE8J5P2_LATSK</name>
<reference evidence="1 2" key="1">
    <citation type="submission" date="2018-02" db="EMBL/GenBank/DDBJ databases">
        <authorList>
            <person name="Rodrigo-Torres L."/>
            <person name="Arahal R. D."/>
            <person name="Lucena T."/>
        </authorList>
    </citation>
    <scope>NUCLEOTIDE SEQUENCE [LARGE SCALE GENOMIC DNA]</scope>
    <source>
        <strain evidence="1 2">CECT 9267</strain>
    </source>
</reference>